<name>A0A0N5DCK0_THECL</name>
<sequence length="35" mass="3952">MPRSIQLVPVLLQTARFNIACSFVVAAFTWDTLNQ</sequence>
<organism evidence="4">
    <name type="scientific">Thelazia callipaeda</name>
    <name type="common">Oriental eyeworm</name>
    <name type="synonym">Parasitic nematode</name>
    <dbReference type="NCBI Taxonomy" id="103827"/>
    <lineage>
        <taxon>Eukaryota</taxon>
        <taxon>Metazoa</taxon>
        <taxon>Ecdysozoa</taxon>
        <taxon>Nematoda</taxon>
        <taxon>Chromadorea</taxon>
        <taxon>Rhabditida</taxon>
        <taxon>Spirurina</taxon>
        <taxon>Spiruromorpha</taxon>
        <taxon>Thelazioidea</taxon>
        <taxon>Thelaziidae</taxon>
        <taxon>Thelazia</taxon>
    </lineage>
</organism>
<keyword evidence="1" id="KW-0472">Membrane</keyword>
<reference evidence="4" key="1">
    <citation type="submission" date="2017-02" db="UniProtKB">
        <authorList>
            <consortium name="WormBaseParasite"/>
        </authorList>
    </citation>
    <scope>IDENTIFICATION</scope>
</reference>
<keyword evidence="1" id="KW-0812">Transmembrane</keyword>
<dbReference type="Proteomes" id="UP000276776">
    <property type="component" value="Unassembled WGS sequence"/>
</dbReference>
<evidence type="ECO:0000256" key="1">
    <source>
        <dbReference type="SAM" id="Phobius"/>
    </source>
</evidence>
<dbReference type="WBParaSite" id="TCLT_0001092501-mRNA-1">
    <property type="protein sequence ID" value="TCLT_0001092501-mRNA-1"/>
    <property type="gene ID" value="TCLT_0001092501"/>
</dbReference>
<protein>
    <submittedName>
        <fullName evidence="4">CDP-diacylglycerol--serine O-phosphatidyltransferase</fullName>
    </submittedName>
</protein>
<evidence type="ECO:0000313" key="4">
    <source>
        <dbReference type="WBParaSite" id="TCLT_0001092501-mRNA-1"/>
    </source>
</evidence>
<evidence type="ECO:0000313" key="3">
    <source>
        <dbReference type="Proteomes" id="UP000276776"/>
    </source>
</evidence>
<reference evidence="2 3" key="2">
    <citation type="submission" date="2018-11" db="EMBL/GenBank/DDBJ databases">
        <authorList>
            <consortium name="Pathogen Informatics"/>
        </authorList>
    </citation>
    <scope>NUCLEOTIDE SEQUENCE [LARGE SCALE GENOMIC DNA]</scope>
</reference>
<dbReference type="EMBL" id="UYYF01005589">
    <property type="protein sequence ID" value="VDN08619.1"/>
    <property type="molecule type" value="Genomic_DNA"/>
</dbReference>
<feature type="transmembrane region" description="Helical" evidence="1">
    <location>
        <begin position="7"/>
        <end position="30"/>
    </location>
</feature>
<accession>A0A0N5DCK0</accession>
<dbReference type="AlphaFoldDB" id="A0A0N5DCK0"/>
<evidence type="ECO:0000313" key="2">
    <source>
        <dbReference type="EMBL" id="VDN08619.1"/>
    </source>
</evidence>
<keyword evidence="3" id="KW-1185">Reference proteome</keyword>
<proteinExistence type="predicted"/>
<gene>
    <name evidence="2" type="ORF">TCLT_LOCUS10901</name>
</gene>
<keyword evidence="1" id="KW-1133">Transmembrane helix</keyword>